<dbReference type="Proteomes" id="UP000314294">
    <property type="component" value="Unassembled WGS sequence"/>
</dbReference>
<keyword evidence="2" id="KW-1185">Reference proteome</keyword>
<name>A0A4Z2GDF4_9TELE</name>
<dbReference type="AlphaFoldDB" id="A0A4Z2GDF4"/>
<sequence>MDGSGGPDGGSPAERYHLCPQDGALCPRGLSGAQRGGTIDWSLTTIISSSFVTMEHELPLEVISEDLRLVNKGT</sequence>
<dbReference type="EMBL" id="SRLO01000576">
    <property type="protein sequence ID" value="TNN51616.1"/>
    <property type="molecule type" value="Genomic_DNA"/>
</dbReference>
<evidence type="ECO:0000313" key="1">
    <source>
        <dbReference type="EMBL" id="TNN51616.1"/>
    </source>
</evidence>
<evidence type="ECO:0000313" key="2">
    <source>
        <dbReference type="Proteomes" id="UP000314294"/>
    </source>
</evidence>
<protein>
    <submittedName>
        <fullName evidence="1">Uncharacterized protein</fullName>
    </submittedName>
</protein>
<proteinExistence type="predicted"/>
<accession>A0A4Z2GDF4</accession>
<gene>
    <name evidence="1" type="ORF">EYF80_038192</name>
</gene>
<comment type="caution">
    <text evidence="1">The sequence shown here is derived from an EMBL/GenBank/DDBJ whole genome shotgun (WGS) entry which is preliminary data.</text>
</comment>
<reference evidence="1 2" key="1">
    <citation type="submission" date="2019-03" db="EMBL/GenBank/DDBJ databases">
        <title>First draft genome of Liparis tanakae, snailfish: a comprehensive survey of snailfish specific genes.</title>
        <authorList>
            <person name="Kim W."/>
            <person name="Song I."/>
            <person name="Jeong J.-H."/>
            <person name="Kim D."/>
            <person name="Kim S."/>
            <person name="Ryu S."/>
            <person name="Song J.Y."/>
            <person name="Lee S.K."/>
        </authorList>
    </citation>
    <scope>NUCLEOTIDE SEQUENCE [LARGE SCALE GENOMIC DNA]</scope>
    <source>
        <tissue evidence="1">Muscle</tissue>
    </source>
</reference>
<organism evidence="1 2">
    <name type="scientific">Liparis tanakae</name>
    <name type="common">Tanaka's snailfish</name>
    <dbReference type="NCBI Taxonomy" id="230148"/>
    <lineage>
        <taxon>Eukaryota</taxon>
        <taxon>Metazoa</taxon>
        <taxon>Chordata</taxon>
        <taxon>Craniata</taxon>
        <taxon>Vertebrata</taxon>
        <taxon>Euteleostomi</taxon>
        <taxon>Actinopterygii</taxon>
        <taxon>Neopterygii</taxon>
        <taxon>Teleostei</taxon>
        <taxon>Neoteleostei</taxon>
        <taxon>Acanthomorphata</taxon>
        <taxon>Eupercaria</taxon>
        <taxon>Perciformes</taxon>
        <taxon>Cottioidei</taxon>
        <taxon>Cottales</taxon>
        <taxon>Liparidae</taxon>
        <taxon>Liparis</taxon>
    </lineage>
</organism>